<dbReference type="EMBL" id="JAPQER010000002">
    <property type="protein sequence ID" value="MCY6484289.1"/>
    <property type="molecule type" value="Genomic_DNA"/>
</dbReference>
<dbReference type="RefSeq" id="WP_268040560.1">
    <property type="nucleotide sequence ID" value="NZ_JAPQER010000002.1"/>
</dbReference>
<dbReference type="InterPro" id="IPR018768">
    <property type="entry name" value="DUF2344"/>
</dbReference>
<name>A0ABT4CZ78_9CLOT</name>
<protein>
    <submittedName>
        <fullName evidence="2">TIGR03936 family radical SAM-associated protein</fullName>
    </submittedName>
</protein>
<dbReference type="Pfam" id="PF10105">
    <property type="entry name" value="DUF2344"/>
    <property type="match status" value="1"/>
</dbReference>
<dbReference type="Proteomes" id="UP001078443">
    <property type="component" value="Unassembled WGS sequence"/>
</dbReference>
<comment type="caution">
    <text evidence="2">The sequence shown here is derived from an EMBL/GenBank/DDBJ whole genome shotgun (WGS) entry which is preliminary data.</text>
</comment>
<sequence length="235" mass="27528">MRYLIKFTKDNSIKYISHLELMRTIHRMIRRAELPVEYSKGFNPHIILSIAQPLSVGVYSKGEYMDLNFNEETDEKYIKKKLNENVPTGIKILDVIKVREKINNSKVPQAMAAIEAAEYELVLKCNNTKNIVEKLKELVKKKEWNIIKKGKKGEKEINIKPMIKNFKYKIQEDELKVKTLVACGSKENLSAQLLGQYIKNNMEDMNKDSFIHIERQEMFACESNKFVSLDKYFKQ</sequence>
<evidence type="ECO:0000313" key="2">
    <source>
        <dbReference type="EMBL" id="MCY6484289.1"/>
    </source>
</evidence>
<accession>A0ABT4CZ78</accession>
<evidence type="ECO:0000313" key="3">
    <source>
        <dbReference type="Proteomes" id="UP001078443"/>
    </source>
</evidence>
<reference evidence="2" key="1">
    <citation type="submission" date="2022-12" db="EMBL/GenBank/DDBJ databases">
        <authorList>
            <person name="Wang J."/>
        </authorList>
    </citation>
    <scope>NUCLEOTIDE SEQUENCE</scope>
    <source>
        <strain evidence="2">HY-45-18</strain>
    </source>
</reference>
<evidence type="ECO:0000259" key="1">
    <source>
        <dbReference type="Pfam" id="PF10105"/>
    </source>
</evidence>
<organism evidence="2 3">
    <name type="scientific">Clostridium aestuarii</name>
    <dbReference type="NCBI Taxonomy" id="338193"/>
    <lineage>
        <taxon>Bacteria</taxon>
        <taxon>Bacillati</taxon>
        <taxon>Bacillota</taxon>
        <taxon>Clostridia</taxon>
        <taxon>Eubacteriales</taxon>
        <taxon>Clostridiaceae</taxon>
        <taxon>Clostridium</taxon>
    </lineage>
</organism>
<keyword evidence="3" id="KW-1185">Reference proteome</keyword>
<gene>
    <name evidence="2" type="ORF">OW763_07960</name>
</gene>
<proteinExistence type="predicted"/>
<feature type="domain" description="DUF2344" evidence="1">
    <location>
        <begin position="2"/>
        <end position="190"/>
    </location>
</feature>
<dbReference type="NCBIfam" id="TIGR03936">
    <property type="entry name" value="sam_1_link_chp"/>
    <property type="match status" value="1"/>
</dbReference>